<feature type="compositionally biased region" description="Basic and acidic residues" evidence="1">
    <location>
        <begin position="130"/>
        <end position="142"/>
    </location>
</feature>
<protein>
    <submittedName>
        <fullName evidence="2">Uncharacterized protein</fullName>
    </submittedName>
</protein>
<reference evidence="2" key="2">
    <citation type="submission" date="2022-01" db="EMBL/GenBank/DDBJ databases">
        <authorList>
            <person name="Yamashiro T."/>
            <person name="Shiraishi A."/>
            <person name="Satake H."/>
            <person name="Nakayama K."/>
        </authorList>
    </citation>
    <scope>NUCLEOTIDE SEQUENCE</scope>
</reference>
<name>A0ABQ5EYJ2_9ASTR</name>
<evidence type="ECO:0000256" key="1">
    <source>
        <dbReference type="SAM" id="MobiDB-lite"/>
    </source>
</evidence>
<feature type="region of interest" description="Disordered" evidence="1">
    <location>
        <begin position="130"/>
        <end position="195"/>
    </location>
</feature>
<organism evidence="2 3">
    <name type="scientific">Tanacetum coccineum</name>
    <dbReference type="NCBI Taxonomy" id="301880"/>
    <lineage>
        <taxon>Eukaryota</taxon>
        <taxon>Viridiplantae</taxon>
        <taxon>Streptophyta</taxon>
        <taxon>Embryophyta</taxon>
        <taxon>Tracheophyta</taxon>
        <taxon>Spermatophyta</taxon>
        <taxon>Magnoliopsida</taxon>
        <taxon>eudicotyledons</taxon>
        <taxon>Gunneridae</taxon>
        <taxon>Pentapetalae</taxon>
        <taxon>asterids</taxon>
        <taxon>campanulids</taxon>
        <taxon>Asterales</taxon>
        <taxon>Asteraceae</taxon>
        <taxon>Asteroideae</taxon>
        <taxon>Anthemideae</taxon>
        <taxon>Anthemidinae</taxon>
        <taxon>Tanacetum</taxon>
    </lineage>
</organism>
<gene>
    <name evidence="2" type="ORF">Tco_0991197</name>
</gene>
<accession>A0ABQ5EYJ2</accession>
<keyword evidence="3" id="KW-1185">Reference proteome</keyword>
<feature type="compositionally biased region" description="Basic and acidic residues" evidence="1">
    <location>
        <begin position="153"/>
        <end position="169"/>
    </location>
</feature>
<proteinExistence type="predicted"/>
<comment type="caution">
    <text evidence="2">The sequence shown here is derived from an EMBL/GenBank/DDBJ whole genome shotgun (WGS) entry which is preliminary data.</text>
</comment>
<evidence type="ECO:0000313" key="3">
    <source>
        <dbReference type="Proteomes" id="UP001151760"/>
    </source>
</evidence>
<evidence type="ECO:0000313" key="2">
    <source>
        <dbReference type="EMBL" id="GJT56143.1"/>
    </source>
</evidence>
<sequence length="195" mass="22589">MIQPEPEDLPKDNPKLEIAVLRMKKKCMDKGSKERSPPHNLRQKPGQYICCQNHKLIADIENDIMDPVKTVVTVSQSTKVDSLPHIHAHSTKTNDHESSRFKDKDFCKLLFEAFKMRHSMIMLVKDTRSQDGINDKDNDKGSKSRSQSMKEQAYNKEQRERPRPHELKRQKQSHLSHEGVSSMNSLRGRLLASKY</sequence>
<dbReference type="Proteomes" id="UP001151760">
    <property type="component" value="Unassembled WGS sequence"/>
</dbReference>
<dbReference type="EMBL" id="BQNB010016819">
    <property type="protein sequence ID" value="GJT56143.1"/>
    <property type="molecule type" value="Genomic_DNA"/>
</dbReference>
<reference evidence="2" key="1">
    <citation type="journal article" date="2022" name="Int. J. Mol. Sci.">
        <title>Draft Genome of Tanacetum Coccineum: Genomic Comparison of Closely Related Tanacetum-Family Plants.</title>
        <authorList>
            <person name="Yamashiro T."/>
            <person name="Shiraishi A."/>
            <person name="Nakayama K."/>
            <person name="Satake H."/>
        </authorList>
    </citation>
    <scope>NUCLEOTIDE SEQUENCE</scope>
</reference>